<dbReference type="AlphaFoldDB" id="A0A6M3L0K8"/>
<dbReference type="EMBL" id="MT142668">
    <property type="protein sequence ID" value="QJA86908.1"/>
    <property type="molecule type" value="Genomic_DNA"/>
</dbReference>
<name>A0A6M3L0K8_9ZZZZ</name>
<organism evidence="2">
    <name type="scientific">viral metagenome</name>
    <dbReference type="NCBI Taxonomy" id="1070528"/>
    <lineage>
        <taxon>unclassified sequences</taxon>
        <taxon>metagenomes</taxon>
        <taxon>organismal metagenomes</taxon>
    </lineage>
</organism>
<evidence type="ECO:0000313" key="2">
    <source>
        <dbReference type="EMBL" id="QJA86908.1"/>
    </source>
</evidence>
<evidence type="ECO:0000256" key="1">
    <source>
        <dbReference type="SAM" id="MobiDB-lite"/>
    </source>
</evidence>
<reference evidence="2" key="1">
    <citation type="submission" date="2020-03" db="EMBL/GenBank/DDBJ databases">
        <title>The deep terrestrial virosphere.</title>
        <authorList>
            <person name="Holmfeldt K."/>
            <person name="Nilsson E."/>
            <person name="Simone D."/>
            <person name="Lopez-Fernandez M."/>
            <person name="Wu X."/>
            <person name="de Brujin I."/>
            <person name="Lundin D."/>
            <person name="Andersson A."/>
            <person name="Bertilsson S."/>
            <person name="Dopson M."/>
        </authorList>
    </citation>
    <scope>NUCLEOTIDE SEQUENCE</scope>
    <source>
        <strain evidence="2">MM415B03097</strain>
    </source>
</reference>
<protein>
    <submittedName>
        <fullName evidence="2">Uncharacterized protein</fullName>
    </submittedName>
</protein>
<accession>A0A6M3L0K8</accession>
<sequence>MAAWEEAYQKIRQLNAKGREPENPEEIARLVGDQWMSGHVELFGERWEKFSGPWPRSGTMRSGTCFRRPEWGRRTSASGCSFWPTPRANEASQHNGADNGVALSRAVKTWPTPQARDGDNRGAQAKRYMNPQRSNDLPDAVAMFPTPRATDGEKGGPNQRGSKGDLGLPGAVFATPSARDYRSGKASPETMERNSRPLSEQVGGQLNPEFVEFLMNFPRGWTALTD</sequence>
<proteinExistence type="predicted"/>
<feature type="region of interest" description="Disordered" evidence="1">
    <location>
        <begin position="144"/>
        <end position="203"/>
    </location>
</feature>
<gene>
    <name evidence="2" type="ORF">MM415B03097_0004</name>
</gene>